<evidence type="ECO:0000313" key="7">
    <source>
        <dbReference type="EMBL" id="MCM2535407.1"/>
    </source>
</evidence>
<evidence type="ECO:0000256" key="4">
    <source>
        <dbReference type="SAM" id="SignalP"/>
    </source>
</evidence>
<dbReference type="EMBL" id="JAMQCR010000002">
    <property type="protein sequence ID" value="MCM2535407.1"/>
    <property type="molecule type" value="Genomic_DNA"/>
</dbReference>
<dbReference type="Gene3D" id="3.40.190.10">
    <property type="entry name" value="Periplasmic binding protein-like II"/>
    <property type="match status" value="2"/>
</dbReference>
<evidence type="ECO:0000313" key="8">
    <source>
        <dbReference type="Proteomes" id="UP001523262"/>
    </source>
</evidence>
<accession>A0ABT0WGF6</accession>
<evidence type="ECO:0000259" key="5">
    <source>
        <dbReference type="SMART" id="SM00062"/>
    </source>
</evidence>
<name>A0ABT0WGF6_9BACI</name>
<dbReference type="PANTHER" id="PTHR35936">
    <property type="entry name" value="MEMBRANE-BOUND LYTIC MUREIN TRANSGLYCOSYLASE F"/>
    <property type="match status" value="1"/>
</dbReference>
<dbReference type="SMART" id="SM00079">
    <property type="entry name" value="PBPe"/>
    <property type="match status" value="1"/>
</dbReference>
<comment type="caution">
    <text evidence="7">The sequence shown here is derived from an EMBL/GenBank/DDBJ whole genome shotgun (WGS) entry which is preliminary data.</text>
</comment>
<dbReference type="PANTHER" id="PTHR35936:SF19">
    <property type="entry name" value="AMINO-ACID-BINDING PROTEIN YXEM-RELATED"/>
    <property type="match status" value="1"/>
</dbReference>
<keyword evidence="3" id="KW-0449">Lipoprotein</keyword>
<organism evidence="7 8">
    <name type="scientific">Neobacillus pocheonensis</name>
    <dbReference type="NCBI Taxonomy" id="363869"/>
    <lineage>
        <taxon>Bacteria</taxon>
        <taxon>Bacillati</taxon>
        <taxon>Bacillota</taxon>
        <taxon>Bacilli</taxon>
        <taxon>Bacillales</taxon>
        <taxon>Bacillaceae</taxon>
        <taxon>Neobacillus</taxon>
    </lineage>
</organism>
<feature type="domain" description="Solute-binding protein family 3/N-terminal" evidence="5">
    <location>
        <begin position="49"/>
        <end position="268"/>
    </location>
</feature>
<feature type="domain" description="Ionotropic glutamate receptor C-terminal" evidence="6">
    <location>
        <begin position="49"/>
        <end position="267"/>
    </location>
</feature>
<dbReference type="SMART" id="SM00062">
    <property type="entry name" value="PBPb"/>
    <property type="match status" value="1"/>
</dbReference>
<reference evidence="7 8" key="1">
    <citation type="submission" date="2022-06" db="EMBL/GenBank/DDBJ databases">
        <authorList>
            <person name="Jeon C.O."/>
        </authorList>
    </citation>
    <scope>NUCLEOTIDE SEQUENCE [LARGE SCALE GENOMIC DNA]</scope>
    <source>
        <strain evidence="7 8">KCTC 13943</strain>
    </source>
</reference>
<keyword evidence="8" id="KW-1185">Reference proteome</keyword>
<feature type="chain" id="PRO_5046741498" evidence="4">
    <location>
        <begin position="22"/>
        <end position="270"/>
    </location>
</feature>
<evidence type="ECO:0000256" key="1">
    <source>
        <dbReference type="ARBA" id="ARBA00022729"/>
    </source>
</evidence>
<proteinExistence type="predicted"/>
<dbReference type="SUPFAM" id="SSF53850">
    <property type="entry name" value="Periplasmic binding protein-like II"/>
    <property type="match status" value="1"/>
</dbReference>
<feature type="signal peptide" evidence="4">
    <location>
        <begin position="1"/>
        <end position="21"/>
    </location>
</feature>
<evidence type="ECO:0000259" key="6">
    <source>
        <dbReference type="SMART" id="SM00079"/>
    </source>
</evidence>
<dbReference type="Proteomes" id="UP001523262">
    <property type="component" value="Unassembled WGS sequence"/>
</dbReference>
<dbReference type="PROSITE" id="PS51257">
    <property type="entry name" value="PROKAR_LIPOPROTEIN"/>
    <property type="match status" value="1"/>
</dbReference>
<dbReference type="InterPro" id="IPR001638">
    <property type="entry name" value="Solute-binding_3/MltF_N"/>
</dbReference>
<sequence>MKKPILLVMTICLIFMLAACGSNEKTTSNGGEDANKDSGILANIKKKGVIEIGIEGAYPPFNYFDESNKLVGFDVDIANEITKRMGVKPNYVPTPWDTIIGGLISKKYDIIISSMAITDERKQKVDFTDPYYHTGAQLFVNANNSDIKDPEKDIKGKKIGVAIGTTFEKKATELGATVVNYKSDLLTFQDLANKRVEGVITDKAVGSRMIKEKGYEFKPVGGMMFQDAAGITLNKNQEALKADINKQLKAMMEDGTYAAISKKWFGDDIR</sequence>
<evidence type="ECO:0000256" key="3">
    <source>
        <dbReference type="ARBA" id="ARBA00023288"/>
    </source>
</evidence>
<gene>
    <name evidence="7" type="ORF">NDK43_27530</name>
</gene>
<dbReference type="InterPro" id="IPR001320">
    <property type="entry name" value="Iontro_rcpt_C"/>
</dbReference>
<evidence type="ECO:0000256" key="2">
    <source>
        <dbReference type="ARBA" id="ARBA00023139"/>
    </source>
</evidence>
<dbReference type="Pfam" id="PF00497">
    <property type="entry name" value="SBP_bac_3"/>
    <property type="match status" value="1"/>
</dbReference>
<keyword evidence="1 4" id="KW-0732">Signal</keyword>
<keyword evidence="2" id="KW-0564">Palmitate</keyword>
<protein>
    <submittedName>
        <fullName evidence="7">Transporter substrate-binding domain-containing protein</fullName>
    </submittedName>
</protein>